<organism evidence="3 4">
    <name type="scientific">Hartmannibacter diazotrophicus</name>
    <dbReference type="NCBI Taxonomy" id="1482074"/>
    <lineage>
        <taxon>Bacteria</taxon>
        <taxon>Pseudomonadati</taxon>
        <taxon>Pseudomonadota</taxon>
        <taxon>Alphaproteobacteria</taxon>
        <taxon>Hyphomicrobiales</taxon>
        <taxon>Pleomorphomonadaceae</taxon>
        <taxon>Hartmannibacter</taxon>
    </lineage>
</organism>
<evidence type="ECO:0000313" key="3">
    <source>
        <dbReference type="EMBL" id="SON56875.1"/>
    </source>
</evidence>
<dbReference type="AlphaFoldDB" id="A0A2C9DB95"/>
<keyword evidence="4" id="KW-1185">Reference proteome</keyword>
<proteinExistence type="predicted"/>
<protein>
    <recommendedName>
        <fullName evidence="2">Helicase HerA central domain-containing protein</fullName>
    </recommendedName>
</protein>
<dbReference type="EMBL" id="LT960614">
    <property type="protein sequence ID" value="SON56875.1"/>
    <property type="molecule type" value="Genomic_DNA"/>
</dbReference>
<dbReference type="RefSeq" id="WP_099557205.1">
    <property type="nucleotide sequence ID" value="NZ_LT960614.1"/>
</dbReference>
<feature type="compositionally biased region" description="Low complexity" evidence="1">
    <location>
        <begin position="540"/>
        <end position="556"/>
    </location>
</feature>
<reference evidence="4" key="1">
    <citation type="submission" date="2017-09" db="EMBL/GenBank/DDBJ databases">
        <title>Genome sequence of Nannocystis excedens DSM 71.</title>
        <authorList>
            <person name="Blom J."/>
        </authorList>
    </citation>
    <scope>NUCLEOTIDE SEQUENCE [LARGE SCALE GENOMIC DNA]</scope>
    <source>
        <strain evidence="4">type strain: E19</strain>
    </source>
</reference>
<dbReference type="SUPFAM" id="SSF52540">
    <property type="entry name" value="P-loop containing nucleoside triphosphate hydrolases"/>
    <property type="match status" value="1"/>
</dbReference>
<dbReference type="KEGG" id="hdi:HDIA_3334"/>
<dbReference type="PANTHER" id="PTHR42957:SF1">
    <property type="entry name" value="HELICASE MJ1565-RELATED"/>
    <property type="match status" value="1"/>
</dbReference>
<sequence>MRGSEANVGLRAPLLHRGDSRPTVGKFLAIEVGDSTIVGMIAEVTGRTPETREPGEHRAVARIDLMGEILRGPDGTARFQRGVREYPAIGDTAKIISSDDLRVIYSSAGSDGIAIGHLNQDPSIPAYVDVDDLIAKHFAVLGSTGVGKSSGVAVILGEILVARPDLRVLVLDGHNEYGHSFGERANLIGARNLKLPFWLFNFEEIIDVIYGGRPSVPEEVEILAELIPIAKGSYQQLKSTADRPMIKRRDPRMSGFTVDTPVPYLLQDLLTLIDERMGKLENRSTRMAYHRLTMRIEALKNDPRYAFMFENANVGGDTMASLLSQLFRLDPAGKPLTILQLASLPVEVVDAVVCVVSRLAFDLGLWSDGAFPLLFVCEEAHRYASADHSLGFGPARRALSRIAKEGRKYGVYLGLVTQRPAELDPTIISQCSTLFAMRMANDQDQALLRSAVSDATAHLLDFIPSLGTGEVVGFGEGMPLPARITFNRLPANLVPRSESSTELPENMDDLTRADFVKAVVERWRGATMNQASYADDGGSPAQPGANPAADAAQAIQRGFLTDPAERDEASTAAARLLDKTRYSILKR</sequence>
<dbReference type="InterPro" id="IPR027417">
    <property type="entry name" value="P-loop_NTPase"/>
</dbReference>
<evidence type="ECO:0000259" key="2">
    <source>
        <dbReference type="Pfam" id="PF01935"/>
    </source>
</evidence>
<name>A0A2C9DB95_9HYPH</name>
<gene>
    <name evidence="3" type="ORF">HDIA_3334</name>
</gene>
<dbReference type="InterPro" id="IPR002789">
    <property type="entry name" value="HerA_central"/>
</dbReference>
<accession>A0A2C9DB95</accession>
<dbReference type="PANTHER" id="PTHR42957">
    <property type="entry name" value="HELICASE MJ1565-RELATED"/>
    <property type="match status" value="1"/>
</dbReference>
<feature type="domain" description="Helicase HerA central" evidence="2">
    <location>
        <begin position="113"/>
        <end position="359"/>
    </location>
</feature>
<dbReference type="Pfam" id="PF01935">
    <property type="entry name" value="DUF87"/>
    <property type="match status" value="1"/>
</dbReference>
<evidence type="ECO:0000313" key="4">
    <source>
        <dbReference type="Proteomes" id="UP000223606"/>
    </source>
</evidence>
<dbReference type="Proteomes" id="UP000223606">
    <property type="component" value="Chromosome 1"/>
</dbReference>
<evidence type="ECO:0000256" key="1">
    <source>
        <dbReference type="SAM" id="MobiDB-lite"/>
    </source>
</evidence>
<dbReference type="InterPro" id="IPR008571">
    <property type="entry name" value="HerA-like"/>
</dbReference>
<feature type="region of interest" description="Disordered" evidence="1">
    <location>
        <begin position="531"/>
        <end position="569"/>
    </location>
</feature>
<dbReference type="Gene3D" id="3.40.50.300">
    <property type="entry name" value="P-loop containing nucleotide triphosphate hydrolases"/>
    <property type="match status" value="2"/>
</dbReference>